<organism evidence="5 6">
    <name type="scientific">Micromonospora echinofusca</name>
    <dbReference type="NCBI Taxonomy" id="47858"/>
    <lineage>
        <taxon>Bacteria</taxon>
        <taxon>Bacillati</taxon>
        <taxon>Actinomycetota</taxon>
        <taxon>Actinomycetes</taxon>
        <taxon>Micromonosporales</taxon>
        <taxon>Micromonosporaceae</taxon>
        <taxon>Micromonospora</taxon>
    </lineage>
</organism>
<dbReference type="InterPro" id="IPR010071">
    <property type="entry name" value="AA_adenyl_dom"/>
</dbReference>
<dbReference type="GO" id="GO:0043041">
    <property type="term" value="P:amino acid activation for nonribosomal peptide biosynthetic process"/>
    <property type="evidence" value="ECO:0007669"/>
    <property type="project" value="TreeGrafter"/>
</dbReference>
<evidence type="ECO:0000313" key="6">
    <source>
        <dbReference type="Proteomes" id="UP000198251"/>
    </source>
</evidence>
<dbReference type="InterPro" id="IPR045851">
    <property type="entry name" value="AMP-bd_C_sf"/>
</dbReference>
<dbReference type="GO" id="GO:0003824">
    <property type="term" value="F:catalytic activity"/>
    <property type="evidence" value="ECO:0007669"/>
    <property type="project" value="InterPro"/>
</dbReference>
<dbReference type="InterPro" id="IPR009081">
    <property type="entry name" value="PP-bd_ACP"/>
</dbReference>
<dbReference type="SMART" id="SM00823">
    <property type="entry name" value="PKS_PP"/>
    <property type="match status" value="1"/>
</dbReference>
<dbReference type="GO" id="GO:0031177">
    <property type="term" value="F:phosphopantetheine binding"/>
    <property type="evidence" value="ECO:0007669"/>
    <property type="project" value="InterPro"/>
</dbReference>
<dbReference type="Gene3D" id="2.30.38.10">
    <property type="entry name" value="Luciferase, Domain 3"/>
    <property type="match status" value="1"/>
</dbReference>
<dbReference type="InterPro" id="IPR006162">
    <property type="entry name" value="Ppantetheine_attach_site"/>
</dbReference>
<dbReference type="SUPFAM" id="SSF52777">
    <property type="entry name" value="CoA-dependent acyltransferases"/>
    <property type="match status" value="2"/>
</dbReference>
<dbReference type="GeneID" id="95802307"/>
<dbReference type="GO" id="GO:0008610">
    <property type="term" value="P:lipid biosynthetic process"/>
    <property type="evidence" value="ECO:0007669"/>
    <property type="project" value="UniProtKB-ARBA"/>
</dbReference>
<keyword evidence="2" id="KW-0596">Phosphopantetheine</keyword>
<comment type="cofactor">
    <cofactor evidence="1">
        <name>pantetheine 4'-phosphate</name>
        <dbReference type="ChEBI" id="CHEBI:47942"/>
    </cofactor>
</comment>
<dbReference type="SUPFAM" id="SSF56801">
    <property type="entry name" value="Acetyl-CoA synthetase-like"/>
    <property type="match status" value="1"/>
</dbReference>
<dbReference type="CDD" id="cd19531">
    <property type="entry name" value="LCL_NRPS-like"/>
    <property type="match status" value="1"/>
</dbReference>
<dbReference type="Gene3D" id="3.40.50.980">
    <property type="match status" value="2"/>
</dbReference>
<dbReference type="RefSeq" id="WP_089000164.1">
    <property type="nucleotide sequence ID" value="NZ_LT607733.1"/>
</dbReference>
<evidence type="ECO:0000256" key="3">
    <source>
        <dbReference type="ARBA" id="ARBA00022553"/>
    </source>
</evidence>
<feature type="domain" description="Carrier" evidence="4">
    <location>
        <begin position="1020"/>
        <end position="1095"/>
    </location>
</feature>
<protein>
    <submittedName>
        <fullName evidence="5">Amino acid adenylation domain-containing protein</fullName>
    </submittedName>
</protein>
<evidence type="ECO:0000313" key="5">
    <source>
        <dbReference type="EMBL" id="SCG16245.1"/>
    </source>
</evidence>
<dbReference type="Gene3D" id="3.30.559.30">
    <property type="entry name" value="Nonribosomal peptide synthetase, condensation domain"/>
    <property type="match status" value="1"/>
</dbReference>
<dbReference type="InterPro" id="IPR000873">
    <property type="entry name" value="AMP-dep_synth/lig_dom"/>
</dbReference>
<dbReference type="EMBL" id="LT607733">
    <property type="protein sequence ID" value="SCG16245.1"/>
    <property type="molecule type" value="Genomic_DNA"/>
</dbReference>
<gene>
    <name evidence="5" type="ORF">GA0070610_2504</name>
</gene>
<dbReference type="Pfam" id="PF00501">
    <property type="entry name" value="AMP-binding"/>
    <property type="match status" value="1"/>
</dbReference>
<dbReference type="PROSITE" id="PS00012">
    <property type="entry name" value="PHOSPHOPANTETHEINE"/>
    <property type="match status" value="1"/>
</dbReference>
<dbReference type="FunFam" id="2.30.38.10:FF:000001">
    <property type="entry name" value="Non-ribosomal peptide synthetase PvdI"/>
    <property type="match status" value="1"/>
</dbReference>
<dbReference type="InterPro" id="IPR001242">
    <property type="entry name" value="Condensation_dom"/>
</dbReference>
<dbReference type="InterPro" id="IPR025110">
    <property type="entry name" value="AMP-bd_C"/>
</dbReference>
<dbReference type="PANTHER" id="PTHR45527:SF1">
    <property type="entry name" value="FATTY ACID SYNTHASE"/>
    <property type="match status" value="1"/>
</dbReference>
<dbReference type="GO" id="GO:0044550">
    <property type="term" value="P:secondary metabolite biosynthetic process"/>
    <property type="evidence" value="ECO:0007669"/>
    <property type="project" value="TreeGrafter"/>
</dbReference>
<dbReference type="FunFam" id="1.10.1200.10:FF:000016">
    <property type="entry name" value="Non-ribosomal peptide synthase"/>
    <property type="match status" value="1"/>
</dbReference>
<dbReference type="Proteomes" id="UP000198251">
    <property type="component" value="Chromosome I"/>
</dbReference>
<dbReference type="GO" id="GO:0072330">
    <property type="term" value="P:monocarboxylic acid biosynthetic process"/>
    <property type="evidence" value="ECO:0007669"/>
    <property type="project" value="UniProtKB-ARBA"/>
</dbReference>
<dbReference type="Gene3D" id="3.30.300.30">
    <property type="match status" value="1"/>
</dbReference>
<name>A0A1C5G8K7_MICEH</name>
<keyword evidence="3" id="KW-0597">Phosphoprotein</keyword>
<proteinExistence type="predicted"/>
<dbReference type="NCBIfam" id="TIGR01733">
    <property type="entry name" value="AA-adenyl-dom"/>
    <property type="match status" value="1"/>
</dbReference>
<evidence type="ECO:0000259" key="4">
    <source>
        <dbReference type="PROSITE" id="PS50075"/>
    </source>
</evidence>
<dbReference type="GO" id="GO:0005829">
    <property type="term" value="C:cytosol"/>
    <property type="evidence" value="ECO:0007669"/>
    <property type="project" value="TreeGrafter"/>
</dbReference>
<accession>A0A1C5G8K7</accession>
<dbReference type="FunFam" id="3.40.50.12780:FF:000012">
    <property type="entry name" value="Non-ribosomal peptide synthetase"/>
    <property type="match status" value="1"/>
</dbReference>
<dbReference type="CDD" id="cd17646">
    <property type="entry name" value="A_NRPS_AB3403-like"/>
    <property type="match status" value="1"/>
</dbReference>
<dbReference type="Pfam" id="PF00550">
    <property type="entry name" value="PP-binding"/>
    <property type="match status" value="1"/>
</dbReference>
<dbReference type="Pfam" id="PF13193">
    <property type="entry name" value="AMP-binding_C"/>
    <property type="match status" value="1"/>
</dbReference>
<evidence type="ECO:0000256" key="2">
    <source>
        <dbReference type="ARBA" id="ARBA00022450"/>
    </source>
</evidence>
<dbReference type="Gene3D" id="1.10.1200.10">
    <property type="entry name" value="ACP-like"/>
    <property type="match status" value="1"/>
</dbReference>
<dbReference type="InterPro" id="IPR023213">
    <property type="entry name" value="CAT-like_dom_sf"/>
</dbReference>
<dbReference type="FunFam" id="3.40.50.980:FF:000001">
    <property type="entry name" value="Non-ribosomal peptide synthetase"/>
    <property type="match status" value="1"/>
</dbReference>
<evidence type="ECO:0000256" key="1">
    <source>
        <dbReference type="ARBA" id="ARBA00001957"/>
    </source>
</evidence>
<dbReference type="PROSITE" id="PS50075">
    <property type="entry name" value="CARRIER"/>
    <property type="match status" value="1"/>
</dbReference>
<dbReference type="Gene3D" id="3.30.559.10">
    <property type="entry name" value="Chloramphenicol acetyltransferase-like domain"/>
    <property type="match status" value="1"/>
</dbReference>
<dbReference type="AlphaFoldDB" id="A0A1C5G8K7"/>
<dbReference type="PANTHER" id="PTHR45527">
    <property type="entry name" value="NONRIBOSOMAL PEPTIDE SYNTHETASE"/>
    <property type="match status" value="1"/>
</dbReference>
<dbReference type="SUPFAM" id="SSF47336">
    <property type="entry name" value="ACP-like"/>
    <property type="match status" value="1"/>
</dbReference>
<dbReference type="InterPro" id="IPR020806">
    <property type="entry name" value="PKS_PP-bd"/>
</dbReference>
<keyword evidence="6" id="KW-1185">Reference proteome</keyword>
<dbReference type="Pfam" id="PF00668">
    <property type="entry name" value="Condensation"/>
    <property type="match status" value="1"/>
</dbReference>
<reference evidence="5" key="1">
    <citation type="submission" date="2016-06" db="EMBL/GenBank/DDBJ databases">
        <authorList>
            <person name="Kjaerup R.B."/>
            <person name="Dalgaard T.S."/>
            <person name="Juul-Madsen H.R."/>
        </authorList>
    </citation>
    <scope>NUCLEOTIDE SEQUENCE [LARGE SCALE GENOMIC DNA]</scope>
    <source>
        <strain evidence="5">DSM 43913</strain>
    </source>
</reference>
<dbReference type="InterPro" id="IPR036736">
    <property type="entry name" value="ACP-like_sf"/>
</dbReference>
<sequence length="1096" mass="119744">MGRQEHPVASDVTQRVARLSSSARALLDERLRAGRSDPAPVAGAIARLGAAEAPLSFAQERLWFIERLEDDAVHHNDATLLILTGSLDREALRRSIEEVVRRHEILRTTFRQLGERVVQAVTPPAPLSIDVVDLPDATAHPDDAVLRAAVEREMRVPLDLAAGQSMRTVLYRIAPDVHVLGVTVHHLVCDLWSFTIFCRELAATYAAFASGAATPDLPELPIQYADYAAWQRTAVSEERMAAHLRERVDELSGVPPLLTLPTRGPRPAVQQFVGASEWFRVGAADAERIRALGQGQGATMFMTLLAAFSVLLARHSGQRDMVVASPIATREQDELEHLIGCFLNMIVVRADLSGEPTFAELVARVKAASLDAFRHRDVPFERLVAALQPERSRSHQPLAQVAFVLQNVPTSRLDLPRLRVDVHQMETGRSRMDMSMRITETADGLIGEIEYDTSLFTGESVRDMARQFELLLVEAAREPDTSVWRLPLLDDAQRRRILHEWNDTAADLGPEALVHRLVEAQARRTPDAVAVVEGNVRTTYRELDERANRLAHHLRDLGVGVEDPVAVCLPRCTAEVVAILAVLKAGGYHLPVNPRDPQARRDALLGQVRPAVAISAGDLCDEVWSPGRRIIDLDGESSLTATCPATDPAVSLHPDNLAYTLFTSGSTGQPKGVQVTHRGFTNRMLWAQRNFPLGPEDRVLRKAACTFDVSLDELFRALFNGAASVLMPETATFDPRRLAGVIAQHGVTDADFAPTALREVLLTTDAADLKSLRRIVSGVEELTPETQRLVFDRLDVTMFNLYGPTEVSVSCTAWPCDPADERPFVPIGRPMANVRVYVLDETMQPVPPGVAGEVYVGGAGLARGYLDNRALTAERFLPDPYAVTPGARVYRTGDLARFGPDGVLEFLGRGDGQLNLRGYRIEPGEVESALRRHPAVREAAVVVRRDPPGRDARLVGYVVGDDLPGTADLRAHLRRRLPDYLVPAAFVSLPRLPLTNHGKLDVAALPTPGQDEPGAAGAAGPRDERERVLLDIWCDVLGREGIGIHDDFFDLGGDSLTATRIVAMAGAKLGVDVEVAVIFDAPTVAELAARLAPGQP</sequence>